<sequence>MDQSSPFAKPPFAVSAEANLSPFKISVSEEEILRLKKLLELSTVAAPNWENSKADANFGVSHNWLTNAVQHWQQSYNWREWEEKLNSFPQYTIKIEDDGNHYTVHFLDFGLKDNARIVSKLMHLLGFADDQRGYVAQGGDVGSAVAPETAGLDPACRLVHVNMIFMPPPDGVDVESDIANGKYTDNEVWALQHAAEVFKSGSAYSQLQGTRPATAGFAIGSNPISLLAWIGEKMLQWCDSRSQPSLDFILTNVSLYWFSGCYPSSIWPYRMVVRDGMDMKSGWENVQVPMGYSWFKYELLSPPRHWLDIMGKVKWYRAHDKGGHFAALEQPKVLWEDVTEFVNELF</sequence>
<accession>A0ACB5S966</accession>
<evidence type="ECO:0000313" key="1">
    <source>
        <dbReference type="EMBL" id="GME29228.1"/>
    </source>
</evidence>
<evidence type="ECO:0000313" key="2">
    <source>
        <dbReference type="Proteomes" id="UP001165186"/>
    </source>
</evidence>
<gene>
    <name evidence="1" type="primary">g3810</name>
    <name evidence="1" type="ORF">NpPPO83_00003810</name>
</gene>
<dbReference type="Proteomes" id="UP001165186">
    <property type="component" value="Unassembled WGS sequence"/>
</dbReference>
<comment type="caution">
    <text evidence="1">The sequence shown here is derived from an EMBL/GenBank/DDBJ whole genome shotgun (WGS) entry which is preliminary data.</text>
</comment>
<protein>
    <submittedName>
        <fullName evidence="1">Uncharacterized protein</fullName>
    </submittedName>
</protein>
<keyword evidence="2" id="KW-1185">Reference proteome</keyword>
<reference evidence="1" key="1">
    <citation type="submission" date="2024-09" db="EMBL/GenBank/DDBJ databases">
        <title>Draft Genome Sequences of Neofusicoccum parvum.</title>
        <authorList>
            <person name="Ashida A."/>
            <person name="Camagna M."/>
            <person name="Tanaka A."/>
            <person name="Takemoto D."/>
        </authorList>
    </citation>
    <scope>NUCLEOTIDE SEQUENCE</scope>
    <source>
        <strain evidence="1">PPO83</strain>
    </source>
</reference>
<name>A0ACB5S966_9PEZI</name>
<organism evidence="1 2">
    <name type="scientific">Neofusicoccum parvum</name>
    <dbReference type="NCBI Taxonomy" id="310453"/>
    <lineage>
        <taxon>Eukaryota</taxon>
        <taxon>Fungi</taxon>
        <taxon>Dikarya</taxon>
        <taxon>Ascomycota</taxon>
        <taxon>Pezizomycotina</taxon>
        <taxon>Dothideomycetes</taxon>
        <taxon>Dothideomycetes incertae sedis</taxon>
        <taxon>Botryosphaeriales</taxon>
        <taxon>Botryosphaeriaceae</taxon>
        <taxon>Neofusicoccum</taxon>
    </lineage>
</organism>
<proteinExistence type="predicted"/>
<dbReference type="EMBL" id="BSXG01000057">
    <property type="protein sequence ID" value="GME29228.1"/>
    <property type="molecule type" value="Genomic_DNA"/>
</dbReference>